<dbReference type="Pfam" id="PF10145">
    <property type="entry name" value="PhageMin_Tail"/>
    <property type="match status" value="1"/>
</dbReference>
<keyword evidence="4" id="KW-1133">Transmembrane helix</keyword>
<feature type="transmembrane region" description="Helical" evidence="4">
    <location>
        <begin position="1044"/>
        <end position="1068"/>
    </location>
</feature>
<evidence type="ECO:0000256" key="4">
    <source>
        <dbReference type="SAM" id="Phobius"/>
    </source>
</evidence>
<feature type="compositionally biased region" description="Low complexity" evidence="3">
    <location>
        <begin position="649"/>
        <end position="661"/>
    </location>
</feature>
<reference evidence="6" key="1">
    <citation type="journal article" date="2021" name="Proc. Natl. Acad. Sci. U.S.A.">
        <title>A Catalog of Tens of Thousands of Viruses from Human Metagenomes Reveals Hidden Associations with Chronic Diseases.</title>
        <authorList>
            <person name="Tisza M.J."/>
            <person name="Buck C.B."/>
        </authorList>
    </citation>
    <scope>NUCLEOTIDE SEQUENCE</scope>
    <source>
        <strain evidence="6">CtHMI2</strain>
    </source>
</reference>
<protein>
    <submittedName>
        <fullName evidence="6">Tail length tape measure protein</fullName>
    </submittedName>
</protein>
<feature type="coiled-coil region" evidence="2">
    <location>
        <begin position="963"/>
        <end position="1028"/>
    </location>
</feature>
<keyword evidence="2" id="KW-0175">Coiled coil</keyword>
<dbReference type="EMBL" id="BK014919">
    <property type="protein sequence ID" value="DAD82417.1"/>
    <property type="molecule type" value="Genomic_DNA"/>
</dbReference>
<accession>A0A8S5MJ53</accession>
<evidence type="ECO:0000256" key="3">
    <source>
        <dbReference type="SAM" id="MobiDB-lite"/>
    </source>
</evidence>
<feature type="coiled-coil region" evidence="2">
    <location>
        <begin position="864"/>
        <end position="922"/>
    </location>
</feature>
<feature type="coiled-coil region" evidence="2">
    <location>
        <begin position="69"/>
        <end position="110"/>
    </location>
</feature>
<feature type="region of interest" description="Disordered" evidence="3">
    <location>
        <begin position="646"/>
        <end position="680"/>
    </location>
</feature>
<organism evidence="6">
    <name type="scientific">Siphoviridae sp. ctHMI2</name>
    <dbReference type="NCBI Taxonomy" id="2826231"/>
    <lineage>
        <taxon>Viruses</taxon>
        <taxon>Duplodnaviria</taxon>
        <taxon>Heunggongvirae</taxon>
        <taxon>Uroviricota</taxon>
        <taxon>Caudoviricetes</taxon>
    </lineage>
</organism>
<evidence type="ECO:0000313" key="6">
    <source>
        <dbReference type="EMBL" id="DAD82417.1"/>
    </source>
</evidence>
<sequence length="1215" mass="133735">MADNNNPIKYSDLVSPDNSITDLIKQLDELSDTYTNALKNIRTEAIQLAAVLQKVSGATEDGRNTTKKAADDAERLARAQRDLSFAESENAKKLAELKLAQQEANQINKLVVKINQSAEGSYNKLSAQYSLNKIYLNNMTKAERENTEEGRKLVEQTRDMYEEMKRLQEATGKYQLNVGNYTEASNAIIAYGDKLKQTLGLNNSFGESLLALGRGGTESKEVFTAIGDGAKALGKTLLGLLSNPVFLAIAGIAAAGAAFKWWYDYNAGLVEATRLTQQFTGKSGDDLKAFRNEVQAVSDSFGADFQETLIATNALSKQFGISTNEALELVKDGFVSGADANGEFLDTLKEYPAYFKEAGISADQFVAIVAETNKMGIFSDKGVDAIKEANLRLREMTTATAAALDGIGISSEQVQKDLQTGTKTTFDVIQDVSAKLAELPDNAATVGTAIADIFGGPGEDAGLQYLRTLKDISTNMDDVKGKAGVLGQLQEEQLQSQIELQNALSGLFDATGGNFETLTTKAKVFVTQGLTAIIKGVINVINYFIELYNESVLIRAIWNGIVTGFKNAFDTLGNLFGFFIDIVKATGTALKGAFTLNFDDVKKGLSEYAAAYGNLVKAQVKDMTENFKEGLEGMQKKIKPLTIPVSVGDVPTPKTDKPVTTQNPTVTRGRNKTRKTVGQQTKQIEAAYRKNLEATRKLQDAQLQLETDEWAKRRKQTEYQYTRQIEDLQHQLQTEKDLSETGREAINATITALEQQQTKALLKIEQERQLQELALQKDGIELRLQAVKQGSEQERQLRMQLIENERQTALLQNAQKPTGQQQDVGVINAGFDVKKSAIADEYLQAQLKIFDQQQELAQSEFDLLRNSEARKTQYRLQAEKARLQKVLELNEQAANKLSDIEVQTIQNTIKKIDQEIEQSKGEERGTDIYGLFGLNLDDDQKEAINTSMQYALDALNTFTAARIAAADAAVEQADKEVSAAQSALDAELEARANGYANNVAQAQKELDLAKKNQEKALKEQQKAQKQQAAIQALQQIGNMVSATALIWSQLGFPLAIPAIAVMWASFAASKIKAAQLAKQTGETGGTETYGDGTVEYLSGGSHQSGKDVDLGTKPDGTRRRAEGGEFFAVINKRGSRRFRKFIPDIINSLNRGTFAQKYLNAYNQDGVVISVTNTTQSIDDLKNDVREIKEQNKRRYYNDGTGKVVEVYKNLKRRY</sequence>
<proteinExistence type="predicted"/>
<feature type="domain" description="Phage tail tape measure protein" evidence="5">
    <location>
        <begin position="276"/>
        <end position="455"/>
    </location>
</feature>
<dbReference type="GO" id="GO:0098003">
    <property type="term" value="P:viral tail assembly"/>
    <property type="evidence" value="ECO:0007669"/>
    <property type="project" value="UniProtKB-KW"/>
</dbReference>
<name>A0A8S5MJ53_9CAUD</name>
<keyword evidence="1" id="KW-1245">Viral tail assembly</keyword>
<dbReference type="InterPro" id="IPR010090">
    <property type="entry name" value="Phage_tape_meas"/>
</dbReference>
<evidence type="ECO:0000256" key="2">
    <source>
        <dbReference type="SAM" id="Coils"/>
    </source>
</evidence>
<keyword evidence="1" id="KW-1188">Viral release from host cell</keyword>
<evidence type="ECO:0000259" key="5">
    <source>
        <dbReference type="Pfam" id="PF10145"/>
    </source>
</evidence>
<keyword evidence="4" id="KW-0812">Transmembrane</keyword>
<evidence type="ECO:0000256" key="1">
    <source>
        <dbReference type="ARBA" id="ARBA00022465"/>
    </source>
</evidence>
<keyword evidence="4" id="KW-0472">Membrane</keyword>